<gene>
    <name evidence="3" type="primary">rlpA</name>
    <name evidence="6" type="ORF">G3446_08400</name>
</gene>
<reference evidence="6 7" key="1">
    <citation type="submission" date="2020-02" db="EMBL/GenBank/DDBJ databases">
        <title>Genome sequences of Thiorhodococcus mannitoliphagus and Thiorhodococcus minor, purple sulfur photosynthetic bacteria in the gammaproteobacterial family, Chromatiaceae.</title>
        <authorList>
            <person name="Aviles F.A."/>
            <person name="Meyer T.E."/>
            <person name="Kyndt J.A."/>
        </authorList>
    </citation>
    <scope>NUCLEOTIDE SEQUENCE [LARGE SCALE GENOMIC DNA]</scope>
    <source>
        <strain evidence="6 7">DSM 11518</strain>
    </source>
</reference>
<dbReference type="InterPro" id="IPR036908">
    <property type="entry name" value="RlpA-like_sf"/>
</dbReference>
<comment type="similarity">
    <text evidence="3 4">Belongs to the RlpA family.</text>
</comment>
<evidence type="ECO:0000256" key="1">
    <source>
        <dbReference type="ARBA" id="ARBA00023239"/>
    </source>
</evidence>
<dbReference type="InterPro" id="IPR009009">
    <property type="entry name" value="RlpA-like_DPBB"/>
</dbReference>
<dbReference type="GO" id="GO:0008932">
    <property type="term" value="F:lytic endotransglycosylase activity"/>
    <property type="evidence" value="ECO:0007669"/>
    <property type="project" value="UniProtKB-UniRule"/>
</dbReference>
<evidence type="ECO:0000259" key="5">
    <source>
        <dbReference type="Pfam" id="PF03330"/>
    </source>
</evidence>
<dbReference type="GO" id="GO:0071555">
    <property type="term" value="P:cell wall organization"/>
    <property type="evidence" value="ECO:0007669"/>
    <property type="project" value="UniProtKB-KW"/>
</dbReference>
<evidence type="ECO:0000313" key="6">
    <source>
        <dbReference type="EMBL" id="NEV61911.1"/>
    </source>
</evidence>
<keyword evidence="7" id="KW-1185">Reference proteome</keyword>
<keyword evidence="1 3" id="KW-0456">Lyase</keyword>
<dbReference type="CDD" id="cd22268">
    <property type="entry name" value="DPBB_RlpA-like"/>
    <property type="match status" value="1"/>
</dbReference>
<name>A0A6M0JY31_9GAMM</name>
<comment type="function">
    <text evidence="3">Lytic transglycosylase with a strong preference for naked glycan strands that lack stem peptides.</text>
</comment>
<feature type="domain" description="RlpA-like protein double-psi beta-barrel" evidence="5">
    <location>
        <begin position="18"/>
        <end position="104"/>
    </location>
</feature>
<dbReference type="PANTHER" id="PTHR34183:SF1">
    <property type="entry name" value="ENDOLYTIC PEPTIDOGLYCAN TRANSGLYCOSYLASE RLPA"/>
    <property type="match status" value="1"/>
</dbReference>
<dbReference type="EC" id="4.2.2.-" evidence="3"/>
<sequence>MAASLLTATQANAFVTDAVASYYGKRFHGRLTASGDRFNMHKLTAAHRTLKFGTRVLVTNKSNGRSVEVTINDRGPYIKGRSIDLSKGAAKALGMLGSGVARVELKVLSRRQPVPKRPEKLTVAQAQRLMMDLF</sequence>
<dbReference type="Pfam" id="PF03330">
    <property type="entry name" value="DPBB_1"/>
    <property type="match status" value="1"/>
</dbReference>
<dbReference type="PANTHER" id="PTHR34183">
    <property type="entry name" value="ENDOLYTIC PEPTIDOGLYCAN TRANSGLYCOSYLASE RLPA"/>
    <property type="match status" value="1"/>
</dbReference>
<dbReference type="Proteomes" id="UP000483379">
    <property type="component" value="Unassembled WGS sequence"/>
</dbReference>
<dbReference type="InterPro" id="IPR012997">
    <property type="entry name" value="RplA"/>
</dbReference>
<dbReference type="Gene3D" id="2.40.40.10">
    <property type="entry name" value="RlpA-like domain"/>
    <property type="match status" value="1"/>
</dbReference>
<evidence type="ECO:0000256" key="3">
    <source>
        <dbReference type="HAMAP-Rule" id="MF_02071"/>
    </source>
</evidence>
<proteinExistence type="inferred from homology"/>
<evidence type="ECO:0000256" key="4">
    <source>
        <dbReference type="RuleBase" id="RU003495"/>
    </source>
</evidence>
<evidence type="ECO:0000313" key="7">
    <source>
        <dbReference type="Proteomes" id="UP000483379"/>
    </source>
</evidence>
<dbReference type="InterPro" id="IPR034718">
    <property type="entry name" value="RlpA"/>
</dbReference>
<dbReference type="SUPFAM" id="SSF50685">
    <property type="entry name" value="Barwin-like endoglucanases"/>
    <property type="match status" value="1"/>
</dbReference>
<dbReference type="GO" id="GO:0000270">
    <property type="term" value="P:peptidoglycan metabolic process"/>
    <property type="evidence" value="ECO:0007669"/>
    <property type="project" value="UniProtKB-UniRule"/>
</dbReference>
<organism evidence="6 7">
    <name type="scientific">Thiorhodococcus minor</name>
    <dbReference type="NCBI Taxonomy" id="57489"/>
    <lineage>
        <taxon>Bacteria</taxon>
        <taxon>Pseudomonadati</taxon>
        <taxon>Pseudomonadota</taxon>
        <taxon>Gammaproteobacteria</taxon>
        <taxon>Chromatiales</taxon>
        <taxon>Chromatiaceae</taxon>
        <taxon>Thiorhodococcus</taxon>
    </lineage>
</organism>
<dbReference type="HAMAP" id="MF_02071">
    <property type="entry name" value="RlpA"/>
    <property type="match status" value="1"/>
</dbReference>
<protein>
    <recommendedName>
        <fullName evidence="3">Endolytic peptidoglycan transglycosylase RlpA</fullName>
        <ecNumber evidence="3">4.2.2.-</ecNumber>
    </recommendedName>
</protein>
<dbReference type="EMBL" id="JAAIJQ010000019">
    <property type="protein sequence ID" value="NEV61911.1"/>
    <property type="molecule type" value="Genomic_DNA"/>
</dbReference>
<accession>A0A6M0JY31</accession>
<dbReference type="AlphaFoldDB" id="A0A6M0JY31"/>
<comment type="caution">
    <text evidence="6">The sequence shown here is derived from an EMBL/GenBank/DDBJ whole genome shotgun (WGS) entry which is preliminary data.</text>
</comment>
<keyword evidence="2 3" id="KW-0961">Cell wall biogenesis/degradation</keyword>
<evidence type="ECO:0000256" key="2">
    <source>
        <dbReference type="ARBA" id="ARBA00023316"/>
    </source>
</evidence>
<dbReference type="NCBIfam" id="TIGR00413">
    <property type="entry name" value="rlpA"/>
    <property type="match status" value="1"/>
</dbReference>